<dbReference type="CDD" id="cd05382">
    <property type="entry name" value="CAP_GAPR1-like"/>
    <property type="match status" value="1"/>
</dbReference>
<sequence length="161" mass="17958">FASDGVKAANDFRSRHNAPPLKLNAEMSKEAEEWAKHLSENDIFEHSPADKRKNQGENIAAACNAKPEDAAAVTQRWYNEVCDGYDFSRNDKDWNASHFTALVWKGTTDMGLGFYDKKQPDGTVCRTMVARYRPPGNAGGGFKENVQKGSFDPSKHCNKKT</sequence>
<dbReference type="SUPFAM" id="SSF55797">
    <property type="entry name" value="PR-1-like"/>
    <property type="match status" value="1"/>
</dbReference>
<dbReference type="PhylomeDB" id="A7SL02"/>
<dbReference type="InParanoid" id="A7SL02"/>
<dbReference type="Pfam" id="PF00188">
    <property type="entry name" value="CAP"/>
    <property type="match status" value="1"/>
</dbReference>
<feature type="region of interest" description="Disordered" evidence="1">
    <location>
        <begin position="1"/>
        <end position="22"/>
    </location>
</feature>
<dbReference type="SMART" id="SM00198">
    <property type="entry name" value="SCP"/>
    <property type="match status" value="1"/>
</dbReference>
<dbReference type="HOGENOM" id="CLU_035730_9_3_1"/>
<reference evidence="3 4" key="1">
    <citation type="journal article" date="2007" name="Science">
        <title>Sea anemone genome reveals ancestral eumetazoan gene repertoire and genomic organization.</title>
        <authorList>
            <person name="Putnam N.H."/>
            <person name="Srivastava M."/>
            <person name="Hellsten U."/>
            <person name="Dirks B."/>
            <person name="Chapman J."/>
            <person name="Salamov A."/>
            <person name="Terry A."/>
            <person name="Shapiro H."/>
            <person name="Lindquist E."/>
            <person name="Kapitonov V.V."/>
            <person name="Jurka J."/>
            <person name="Genikhovich G."/>
            <person name="Grigoriev I.V."/>
            <person name="Lucas S.M."/>
            <person name="Steele R.E."/>
            <person name="Finnerty J.R."/>
            <person name="Technau U."/>
            <person name="Martindale M.Q."/>
            <person name="Rokhsar D.S."/>
        </authorList>
    </citation>
    <scope>NUCLEOTIDE SEQUENCE [LARGE SCALE GENOMIC DNA]</scope>
    <source>
        <strain evidence="4">CH2 X CH6</strain>
    </source>
</reference>
<evidence type="ECO:0000256" key="1">
    <source>
        <dbReference type="SAM" id="MobiDB-lite"/>
    </source>
</evidence>
<dbReference type="EMBL" id="DS469693">
    <property type="protein sequence ID" value="EDO35606.1"/>
    <property type="molecule type" value="Genomic_DNA"/>
</dbReference>
<dbReference type="InterPro" id="IPR001283">
    <property type="entry name" value="CRISP-related"/>
</dbReference>
<dbReference type="InterPro" id="IPR014044">
    <property type="entry name" value="CAP_dom"/>
</dbReference>
<dbReference type="AlphaFoldDB" id="A7SL02"/>
<evidence type="ECO:0000313" key="4">
    <source>
        <dbReference type="Proteomes" id="UP000001593"/>
    </source>
</evidence>
<dbReference type="STRING" id="45351.A7SL02"/>
<accession>A7SL02</accession>
<dbReference type="Proteomes" id="UP000001593">
    <property type="component" value="Unassembled WGS sequence"/>
</dbReference>
<protein>
    <recommendedName>
        <fullName evidence="2">SCP domain-containing protein</fullName>
    </recommendedName>
</protein>
<name>A7SL02_NEMVE</name>
<proteinExistence type="predicted"/>
<gene>
    <name evidence="3" type="ORF">NEMVEDRAFT_v1g122152</name>
</gene>
<dbReference type="Gene3D" id="3.40.33.10">
    <property type="entry name" value="CAP"/>
    <property type="match status" value="1"/>
</dbReference>
<keyword evidence="4" id="KW-1185">Reference proteome</keyword>
<dbReference type="OMA" id="WNASHFT"/>
<organism evidence="3 4">
    <name type="scientific">Nematostella vectensis</name>
    <name type="common">Starlet sea anemone</name>
    <dbReference type="NCBI Taxonomy" id="45351"/>
    <lineage>
        <taxon>Eukaryota</taxon>
        <taxon>Metazoa</taxon>
        <taxon>Cnidaria</taxon>
        <taxon>Anthozoa</taxon>
        <taxon>Hexacorallia</taxon>
        <taxon>Actiniaria</taxon>
        <taxon>Edwardsiidae</taxon>
        <taxon>Nematostella</taxon>
    </lineage>
</organism>
<evidence type="ECO:0000259" key="2">
    <source>
        <dbReference type="SMART" id="SM00198"/>
    </source>
</evidence>
<dbReference type="FunFam" id="3.40.33.10:FF:000025">
    <property type="entry name" value="Predicted protein"/>
    <property type="match status" value="1"/>
</dbReference>
<feature type="region of interest" description="Disordered" evidence="1">
    <location>
        <begin position="135"/>
        <end position="161"/>
    </location>
</feature>
<feature type="non-terminal residue" evidence="3">
    <location>
        <position position="1"/>
    </location>
</feature>
<dbReference type="GO" id="GO:0005615">
    <property type="term" value="C:extracellular space"/>
    <property type="evidence" value="ECO:0000318"/>
    <property type="project" value="GO_Central"/>
</dbReference>
<dbReference type="InterPro" id="IPR034113">
    <property type="entry name" value="SCP_GAPR1-like"/>
</dbReference>
<evidence type="ECO:0000313" key="3">
    <source>
        <dbReference type="EMBL" id="EDO35606.1"/>
    </source>
</evidence>
<dbReference type="PANTHER" id="PTHR10334">
    <property type="entry name" value="CYSTEINE-RICH SECRETORY PROTEIN-RELATED"/>
    <property type="match status" value="1"/>
</dbReference>
<dbReference type="eggNOG" id="KOG3017">
    <property type="taxonomic scope" value="Eukaryota"/>
</dbReference>
<dbReference type="InterPro" id="IPR035940">
    <property type="entry name" value="CAP_sf"/>
</dbReference>
<feature type="domain" description="SCP" evidence="2">
    <location>
        <begin position="1"/>
        <end position="140"/>
    </location>
</feature>